<evidence type="ECO:0000256" key="1">
    <source>
        <dbReference type="ARBA" id="ARBA00022908"/>
    </source>
</evidence>
<dbReference type="SUPFAM" id="SSF56349">
    <property type="entry name" value="DNA breaking-rejoining enzymes"/>
    <property type="match status" value="1"/>
</dbReference>
<dbReference type="InterPro" id="IPR002104">
    <property type="entry name" value="Integrase_catalytic"/>
</dbReference>
<protein>
    <recommendedName>
        <fullName evidence="3">Tyr recombinase domain-containing protein</fullName>
    </recommendedName>
</protein>
<dbReference type="PANTHER" id="PTHR30349:SF64">
    <property type="entry name" value="PROPHAGE INTEGRASE INTD-RELATED"/>
    <property type="match status" value="1"/>
</dbReference>
<proteinExistence type="predicted"/>
<evidence type="ECO:0000313" key="5">
    <source>
        <dbReference type="Proteomes" id="UP000515276"/>
    </source>
</evidence>
<sequence>MPQPFQCPKTGTYYYRKTIPEPLRPVMGRGREWKVSLGTKSLADARPLFAAESARCEAALALARASLKGESKLQPSDGPKLADRWAAAELAAWERDSDRIRQFLDRSGGEVVMPLERQDTREPWGGPDLQRLLAAAIQQTLTEAGHPVPPESSPAYLVLRNEFFVTWHSLCWTALQRHNGDWRSAPSLPAASLPLSQEAAPQGRIGKGLLLSQVAAKWAESKQQDSAGLGDLSKTIAEYTDCMQRLIFVVGDIPASQVSKSTIHHFRVTLGQLPKGRWKPGLTLEALRAQAEQGAATMELATIRKKLAALATIFKFACERLEAMEEEPVAASGVLRDLRNAINKAALHKEAPDKGYSRAELTTIFSSPLFKSAWSPKRADYGQALYWLPLLMAYTGARREEVAQLLVSDVEQDAESGVWCIAIRPGDGKSLKTVSSRRRVPLHDDLLDLGFLDYRASVPASGRLFPKLKPHKDGLGHAIGKTWDNYLQDEVKLQSAAKPAHGFRHAFKTLCREVGIPKEVHDWLTGHAASNVGDSYGNAPISRMSEELKKFPSIARLAGLLQ</sequence>
<dbReference type="AlphaFoldDB" id="A0A7G5DMS2"/>
<dbReference type="RefSeq" id="WP_182368980.1">
    <property type="nucleotide sequence ID" value="NZ_CP059139.1"/>
</dbReference>
<feature type="domain" description="Tyr recombinase" evidence="3">
    <location>
        <begin position="351"/>
        <end position="549"/>
    </location>
</feature>
<gene>
    <name evidence="4" type="ORF">HS968_24010</name>
</gene>
<evidence type="ECO:0000313" key="4">
    <source>
        <dbReference type="EMBL" id="QMV63047.1"/>
    </source>
</evidence>
<keyword evidence="1" id="KW-0229">DNA integration</keyword>
<dbReference type="Proteomes" id="UP000515276">
    <property type="component" value="Chromosome"/>
</dbReference>
<dbReference type="GO" id="GO:0006310">
    <property type="term" value="P:DNA recombination"/>
    <property type="evidence" value="ECO:0007669"/>
    <property type="project" value="UniProtKB-KW"/>
</dbReference>
<organism evidence="4 5">
    <name type="scientific">Pseudomonas berkeleyensis</name>
    <dbReference type="NCBI Taxonomy" id="2726956"/>
    <lineage>
        <taxon>Bacteria</taxon>
        <taxon>Pseudomonadati</taxon>
        <taxon>Pseudomonadota</taxon>
        <taxon>Gammaproteobacteria</taxon>
        <taxon>Pseudomonadales</taxon>
        <taxon>Pseudomonadaceae</taxon>
        <taxon>Pseudomonas</taxon>
    </lineage>
</organism>
<evidence type="ECO:0000259" key="3">
    <source>
        <dbReference type="PROSITE" id="PS51898"/>
    </source>
</evidence>
<dbReference type="InterPro" id="IPR013762">
    <property type="entry name" value="Integrase-like_cat_sf"/>
</dbReference>
<dbReference type="PANTHER" id="PTHR30349">
    <property type="entry name" value="PHAGE INTEGRASE-RELATED"/>
    <property type="match status" value="1"/>
</dbReference>
<name>A0A7G5DMS2_9PSED</name>
<keyword evidence="5" id="KW-1185">Reference proteome</keyword>
<dbReference type="InterPro" id="IPR011010">
    <property type="entry name" value="DNA_brk_join_enz"/>
</dbReference>
<keyword evidence="2" id="KW-0233">DNA recombination</keyword>
<dbReference type="InterPro" id="IPR046668">
    <property type="entry name" value="DUF6538"/>
</dbReference>
<accession>A0A7G5DMS2</accession>
<dbReference type="Gene3D" id="1.10.443.10">
    <property type="entry name" value="Intergrase catalytic core"/>
    <property type="match status" value="1"/>
</dbReference>
<dbReference type="PROSITE" id="PS51898">
    <property type="entry name" value="TYR_RECOMBINASE"/>
    <property type="match status" value="1"/>
</dbReference>
<dbReference type="GO" id="GO:0003677">
    <property type="term" value="F:DNA binding"/>
    <property type="evidence" value="ECO:0007669"/>
    <property type="project" value="InterPro"/>
</dbReference>
<dbReference type="GO" id="GO:0015074">
    <property type="term" value="P:DNA integration"/>
    <property type="evidence" value="ECO:0007669"/>
    <property type="project" value="UniProtKB-KW"/>
</dbReference>
<evidence type="ECO:0000256" key="2">
    <source>
        <dbReference type="ARBA" id="ARBA00023172"/>
    </source>
</evidence>
<dbReference type="EMBL" id="CP059139">
    <property type="protein sequence ID" value="QMV63047.1"/>
    <property type="molecule type" value="Genomic_DNA"/>
</dbReference>
<dbReference type="Pfam" id="PF20172">
    <property type="entry name" value="DUF6538"/>
    <property type="match status" value="1"/>
</dbReference>
<reference evidence="4 5" key="1">
    <citation type="journal article" date="2020" name="G3 (Bethesda)">
        <title>CeMbio - The Caenorhabditis elegans Microbiome Resource.</title>
        <authorList>
            <person name="Dirksen P."/>
            <person name="Assie A."/>
            <person name="Zimmermann J."/>
            <person name="Zhang F."/>
            <person name="Tietje A.M."/>
            <person name="Marsh S.A."/>
            <person name="Felix M.A."/>
            <person name="Shapira M."/>
            <person name="Kaleta C."/>
            <person name="Schulenburg H."/>
            <person name="Samuel B."/>
        </authorList>
    </citation>
    <scope>NUCLEOTIDE SEQUENCE [LARGE SCALE GENOMIC DNA]</scope>
    <source>
        <strain evidence="4 5">MSPm1</strain>
    </source>
</reference>
<dbReference type="InterPro" id="IPR050090">
    <property type="entry name" value="Tyrosine_recombinase_XerCD"/>
</dbReference>